<accession>A0A948TFJ4</accession>
<proteinExistence type="predicted"/>
<feature type="compositionally biased region" description="Basic residues" evidence="1">
    <location>
        <begin position="334"/>
        <end position="343"/>
    </location>
</feature>
<feature type="transmembrane region" description="Helical" evidence="2">
    <location>
        <begin position="12"/>
        <end position="36"/>
    </location>
</feature>
<dbReference type="InterPro" id="IPR036259">
    <property type="entry name" value="MFS_trans_sf"/>
</dbReference>
<feature type="transmembrane region" description="Helical" evidence="2">
    <location>
        <begin position="159"/>
        <end position="177"/>
    </location>
</feature>
<protein>
    <submittedName>
        <fullName evidence="3">Uncharacterized protein</fullName>
    </submittedName>
</protein>
<evidence type="ECO:0000256" key="1">
    <source>
        <dbReference type="SAM" id="MobiDB-lite"/>
    </source>
</evidence>
<feature type="compositionally biased region" description="Low complexity" evidence="1">
    <location>
        <begin position="269"/>
        <end position="315"/>
    </location>
</feature>
<feature type="transmembrane region" description="Helical" evidence="2">
    <location>
        <begin position="76"/>
        <end position="94"/>
    </location>
</feature>
<organism evidence="3 4">
    <name type="scientific">Candidatus Anaerobiospirillum pullicola</name>
    <dbReference type="NCBI Taxonomy" id="2838451"/>
    <lineage>
        <taxon>Bacteria</taxon>
        <taxon>Pseudomonadati</taxon>
        <taxon>Pseudomonadota</taxon>
        <taxon>Gammaproteobacteria</taxon>
        <taxon>Aeromonadales</taxon>
        <taxon>Succinivibrionaceae</taxon>
        <taxon>Anaerobiospirillum</taxon>
    </lineage>
</organism>
<dbReference type="EMBL" id="JAHLFE010000067">
    <property type="protein sequence ID" value="MBU3843935.1"/>
    <property type="molecule type" value="Genomic_DNA"/>
</dbReference>
<evidence type="ECO:0000256" key="2">
    <source>
        <dbReference type="SAM" id="Phobius"/>
    </source>
</evidence>
<keyword evidence="2" id="KW-0812">Transmembrane</keyword>
<feature type="transmembrane region" description="Helical" evidence="2">
    <location>
        <begin position="42"/>
        <end position="64"/>
    </location>
</feature>
<reference evidence="3" key="2">
    <citation type="submission" date="2021-04" db="EMBL/GenBank/DDBJ databases">
        <authorList>
            <person name="Gilroy R."/>
        </authorList>
    </citation>
    <scope>NUCLEOTIDE SEQUENCE</scope>
    <source>
        <strain evidence="3">378</strain>
    </source>
</reference>
<feature type="transmembrane region" description="Helical" evidence="2">
    <location>
        <begin position="100"/>
        <end position="119"/>
    </location>
</feature>
<sequence>MPTNEQLTRLGIFVAVGYLCAGILVSIFAGLPFWVTYFDSEFLLGAVIVVVTLVIGAAFGIALIRYLVPRYGVKSIFEQDVLIMMIGVLFMALAMNQAMIIIGLFVTAGAMAAYFIENFRVQTNAASNGGVGVLTLGGWALGPIVAVVVIALLGDYGLITLRILLAHYIVISFWVWVQRLGLHMDYQDVPESILRLVSQHQAYSEKVKQQEAARKAAKAERAKGKKATAATPAPVPAPAPASAPTAAPAPAATPATPATSAPADKEAPAAKAADATAPQSESAAPASAAPASAATQAATPATAPAAAASSADSAPVKAEQASAATAENTTEQKPKKKGFFGRI</sequence>
<reference evidence="3" key="1">
    <citation type="journal article" date="2021" name="PeerJ">
        <title>Extensive microbial diversity within the chicken gut microbiome revealed by metagenomics and culture.</title>
        <authorList>
            <person name="Gilroy R."/>
            <person name="Ravi A."/>
            <person name="Getino M."/>
            <person name="Pursley I."/>
            <person name="Horton D.L."/>
            <person name="Alikhan N.F."/>
            <person name="Baker D."/>
            <person name="Gharbi K."/>
            <person name="Hall N."/>
            <person name="Watson M."/>
            <person name="Adriaenssens E.M."/>
            <person name="Foster-Nyarko E."/>
            <person name="Jarju S."/>
            <person name="Secka A."/>
            <person name="Antonio M."/>
            <person name="Oren A."/>
            <person name="Chaudhuri R.R."/>
            <person name="La Ragione R."/>
            <person name="Hildebrand F."/>
            <person name="Pallen M.J."/>
        </authorList>
    </citation>
    <scope>NUCLEOTIDE SEQUENCE</scope>
    <source>
        <strain evidence="3">378</strain>
    </source>
</reference>
<feature type="transmembrane region" description="Helical" evidence="2">
    <location>
        <begin position="131"/>
        <end position="153"/>
    </location>
</feature>
<evidence type="ECO:0000313" key="4">
    <source>
        <dbReference type="Proteomes" id="UP000733611"/>
    </source>
</evidence>
<dbReference type="Proteomes" id="UP000733611">
    <property type="component" value="Unassembled WGS sequence"/>
</dbReference>
<gene>
    <name evidence="3" type="ORF">H9847_03560</name>
</gene>
<feature type="compositionally biased region" description="Polar residues" evidence="1">
    <location>
        <begin position="322"/>
        <end position="331"/>
    </location>
</feature>
<keyword evidence="2" id="KW-1133">Transmembrane helix</keyword>
<feature type="compositionally biased region" description="Basic and acidic residues" evidence="1">
    <location>
        <begin position="208"/>
        <end position="222"/>
    </location>
</feature>
<dbReference type="AlphaFoldDB" id="A0A948TFJ4"/>
<name>A0A948TFJ4_9GAMM</name>
<keyword evidence="2" id="KW-0472">Membrane</keyword>
<feature type="compositionally biased region" description="Low complexity" evidence="1">
    <location>
        <begin position="242"/>
        <end position="262"/>
    </location>
</feature>
<feature type="region of interest" description="Disordered" evidence="1">
    <location>
        <begin position="208"/>
        <end position="343"/>
    </location>
</feature>
<comment type="caution">
    <text evidence="3">The sequence shown here is derived from an EMBL/GenBank/DDBJ whole genome shotgun (WGS) entry which is preliminary data.</text>
</comment>
<dbReference type="Gene3D" id="1.20.1250.20">
    <property type="entry name" value="MFS general substrate transporter like domains"/>
    <property type="match status" value="1"/>
</dbReference>
<dbReference type="SUPFAM" id="SSF103473">
    <property type="entry name" value="MFS general substrate transporter"/>
    <property type="match status" value="1"/>
</dbReference>
<evidence type="ECO:0000313" key="3">
    <source>
        <dbReference type="EMBL" id="MBU3843935.1"/>
    </source>
</evidence>